<organism evidence="3 4">
    <name type="scientific">Nannocystis exedens</name>
    <dbReference type="NCBI Taxonomy" id="54"/>
    <lineage>
        <taxon>Bacteria</taxon>
        <taxon>Pseudomonadati</taxon>
        <taxon>Myxococcota</taxon>
        <taxon>Polyangia</taxon>
        <taxon>Nannocystales</taxon>
        <taxon>Nannocystaceae</taxon>
        <taxon>Nannocystis</taxon>
    </lineage>
</organism>
<dbReference type="InterPro" id="IPR012334">
    <property type="entry name" value="Pectin_lyas_fold"/>
</dbReference>
<feature type="compositionally biased region" description="Low complexity" evidence="1">
    <location>
        <begin position="589"/>
        <end position="628"/>
    </location>
</feature>
<dbReference type="Gene3D" id="2.160.20.10">
    <property type="entry name" value="Single-stranded right-handed beta-helix, Pectin lyase-like"/>
    <property type="match status" value="1"/>
</dbReference>
<feature type="region of interest" description="Disordered" evidence="1">
    <location>
        <begin position="557"/>
        <end position="668"/>
    </location>
</feature>
<keyword evidence="4" id="KW-1185">Reference proteome</keyword>
<feature type="signal peptide" evidence="2">
    <location>
        <begin position="1"/>
        <end position="21"/>
    </location>
</feature>
<evidence type="ECO:0000313" key="4">
    <source>
        <dbReference type="Proteomes" id="UP000199400"/>
    </source>
</evidence>
<dbReference type="EMBL" id="FOMX01000020">
    <property type="protein sequence ID" value="SFE82646.1"/>
    <property type="molecule type" value="Genomic_DNA"/>
</dbReference>
<protein>
    <submittedName>
        <fullName evidence="3">MYXO-CTERM domain-containing protein</fullName>
    </submittedName>
</protein>
<evidence type="ECO:0000256" key="2">
    <source>
        <dbReference type="SAM" id="SignalP"/>
    </source>
</evidence>
<evidence type="ECO:0000313" key="3">
    <source>
        <dbReference type="EMBL" id="SFE82646.1"/>
    </source>
</evidence>
<proteinExistence type="predicted"/>
<evidence type="ECO:0000256" key="1">
    <source>
        <dbReference type="SAM" id="MobiDB-lite"/>
    </source>
</evidence>
<feature type="compositionally biased region" description="Polar residues" evidence="1">
    <location>
        <begin position="641"/>
        <end position="656"/>
    </location>
</feature>
<dbReference type="SUPFAM" id="SSF51126">
    <property type="entry name" value="Pectin lyase-like"/>
    <property type="match status" value="1"/>
</dbReference>
<dbReference type="InterPro" id="IPR024038">
    <property type="entry name" value="MYXO-CTERM"/>
</dbReference>
<dbReference type="InterPro" id="IPR011050">
    <property type="entry name" value="Pectin_lyase_fold/virulence"/>
</dbReference>
<feature type="compositionally biased region" description="Acidic residues" evidence="1">
    <location>
        <begin position="577"/>
        <end position="588"/>
    </location>
</feature>
<dbReference type="OrthoDB" id="6475864at2"/>
<gene>
    <name evidence="3" type="ORF">SAMN02745121_05678</name>
</gene>
<sequence length="685" mass="71019">MRTVPLLTASTLVLTAAPALAADTLTIVETVLDRPTVVTLGVQVLIGDDDDRDAAIELRYRAMGEAEWQVGAPLHRVRPEVVNLQVPQQFAGSVFDLRPDTTYELELRAVDPDGLDETWTVTATTRPVPGDPAAPHVIQVSDAGQLGDALGAAEPGDVIELADGTYGGTWSIDSSGTADDPIVLRGASTAGTILDGEGAGGNVIEVYGSHVHVERLTIRNANRAIRFQTAGAEGNVVRRVHIEDVNLGIGAREDQLDFYICDNTLNGPLAWPNVYSDDGGANANVDGIVVQGFGHVVCHNELVGWGDAIKTAQDGARAIDVYGNITRSAYDNAIELDGSAGNTRAFRNLLLNSYAPLSFQPIFGGPAYALRNVVVNVKDEQTKLHANSNTGETVGAVILHNTFVSPNRANQVLTTDTAHDFRLVNNLYVTRAEPENGETVLLGLPIDNAEIDYNGYWPDGQFDFDAAGDWPDFASMQAAGVFEAHGTLLTADIFASGYVAPTSYMPVVEEVDVSLSQSSFAIDAGAPLTGFGGFLGAAPDLGALEAGCAAPHYGLRPEGVDEVTPPPACGDSGGDTTDGETSDGETTEGPDTSGGPTSDGPTSGSDPTDGPDPSGGDSGPTTTATTGDGPTGGGSTDATANDGSTDSGATAGSDGSNDGCGCRAASRPPAVMLLALLAFARRRRR</sequence>
<dbReference type="STRING" id="54.SAMN02745121_05678"/>
<dbReference type="NCBIfam" id="TIGR03901">
    <property type="entry name" value="MYXO-CTERM"/>
    <property type="match status" value="1"/>
</dbReference>
<dbReference type="Proteomes" id="UP000199400">
    <property type="component" value="Unassembled WGS sequence"/>
</dbReference>
<dbReference type="AlphaFoldDB" id="A0A1I2DQ45"/>
<feature type="chain" id="PRO_5011469744" evidence="2">
    <location>
        <begin position="22"/>
        <end position="685"/>
    </location>
</feature>
<keyword evidence="2" id="KW-0732">Signal</keyword>
<dbReference type="RefSeq" id="WP_096327262.1">
    <property type="nucleotide sequence ID" value="NZ_FOMX01000020.1"/>
</dbReference>
<accession>A0A1I2DQ45</accession>
<reference evidence="4" key="1">
    <citation type="submission" date="2016-10" db="EMBL/GenBank/DDBJ databases">
        <authorList>
            <person name="Varghese N."/>
            <person name="Submissions S."/>
        </authorList>
    </citation>
    <scope>NUCLEOTIDE SEQUENCE [LARGE SCALE GENOMIC DNA]</scope>
    <source>
        <strain evidence="4">ATCC 25963</strain>
    </source>
</reference>
<name>A0A1I2DQ45_9BACT</name>